<proteinExistence type="predicted"/>
<evidence type="ECO:0000313" key="2">
    <source>
        <dbReference type="EMBL" id="KAJ7647173.1"/>
    </source>
</evidence>
<organism evidence="2 3">
    <name type="scientific">Roridomyces roridus</name>
    <dbReference type="NCBI Taxonomy" id="1738132"/>
    <lineage>
        <taxon>Eukaryota</taxon>
        <taxon>Fungi</taxon>
        <taxon>Dikarya</taxon>
        <taxon>Basidiomycota</taxon>
        <taxon>Agaricomycotina</taxon>
        <taxon>Agaricomycetes</taxon>
        <taxon>Agaricomycetidae</taxon>
        <taxon>Agaricales</taxon>
        <taxon>Marasmiineae</taxon>
        <taxon>Mycenaceae</taxon>
        <taxon>Roridomyces</taxon>
    </lineage>
</organism>
<feature type="compositionally biased region" description="Polar residues" evidence="1">
    <location>
        <begin position="228"/>
        <end position="237"/>
    </location>
</feature>
<dbReference type="EMBL" id="JARKIF010000002">
    <property type="protein sequence ID" value="KAJ7647173.1"/>
    <property type="molecule type" value="Genomic_DNA"/>
</dbReference>
<feature type="compositionally biased region" description="Acidic residues" evidence="1">
    <location>
        <begin position="550"/>
        <end position="559"/>
    </location>
</feature>
<feature type="region of interest" description="Disordered" evidence="1">
    <location>
        <begin position="361"/>
        <end position="411"/>
    </location>
</feature>
<feature type="compositionally biased region" description="Basic and acidic residues" evidence="1">
    <location>
        <begin position="474"/>
        <end position="489"/>
    </location>
</feature>
<feature type="compositionally biased region" description="Low complexity" evidence="1">
    <location>
        <begin position="436"/>
        <end position="450"/>
    </location>
</feature>
<dbReference type="Proteomes" id="UP001221142">
    <property type="component" value="Unassembled WGS sequence"/>
</dbReference>
<evidence type="ECO:0000313" key="3">
    <source>
        <dbReference type="Proteomes" id="UP001221142"/>
    </source>
</evidence>
<evidence type="ECO:0000256" key="1">
    <source>
        <dbReference type="SAM" id="MobiDB-lite"/>
    </source>
</evidence>
<comment type="caution">
    <text evidence="2">The sequence shown here is derived from an EMBL/GenBank/DDBJ whole genome shotgun (WGS) entry which is preliminary data.</text>
</comment>
<sequence length="654" mass="69203">MSNPRKRTHDERVPTLIYSATGHSRIAKLFTEDSLEQIKENVRKRFGLGSIADFTLLYETDIALVDDDDFAAFEAHAHSSAVPVNVIVNILPNAVVTETVSSTLVADSHVSGPPAKKRRVAAPPPQTESTPPVQKNPAPLAAETVPTATAKEPAPVVGAKRKKKKQGADPPPSTSANVEELPEQERPKKLKKATDKESATASKPAAEVEPDNREQEPPKKRTKKVTPATRSKPSTSAAEGGSTDPEPPEEQGGPKVTGKQPATAPKPSTSSAAEGVDDSQPEEPKKKVTGGRRASAVSSSAAGNATGEPQVDGGKPAKSKAKSKKDASDSAPPKSSKKSNVPVSEAAFTFPEELANVISVGGQAAEPESASVKPRARKTKAAGAEDKAKQRPKKKKADVDPEQPSAAADPAVAAYLKSLIDGIQTDSKPSDDKPSAKASVASAKASVGVDTLSCPFSLDPTLSRNGSPSWRMIQADRSELIQQLRKLDPKGSNGVNTSLALDDKRSSISSDDESDSPPLPPISYSVIDAELDAVINGPPSARLAAKDIVSEDEDEEEEQKPENIILENDDDDDIAFRRRSKKLGIREDSSDEEREGIPDAPDSPRSSATQPLVEIDIHQSQVPDFSGDKAVDDAMASDKVLFPTAVSVPEEDRD</sequence>
<feature type="compositionally biased region" description="Low complexity" evidence="1">
    <location>
        <begin position="291"/>
        <end position="307"/>
    </location>
</feature>
<feature type="region of interest" description="Disordered" evidence="1">
    <location>
        <begin position="544"/>
        <end position="631"/>
    </location>
</feature>
<dbReference type="AlphaFoldDB" id="A0AAD7CH65"/>
<feature type="compositionally biased region" description="Basic and acidic residues" evidence="1">
    <location>
        <begin position="183"/>
        <end position="198"/>
    </location>
</feature>
<feature type="compositionally biased region" description="Low complexity" evidence="1">
    <location>
        <begin position="261"/>
        <end position="273"/>
    </location>
</feature>
<accession>A0AAD7CH65</accession>
<feature type="region of interest" description="Disordered" evidence="1">
    <location>
        <begin position="107"/>
        <end position="343"/>
    </location>
</feature>
<feature type="region of interest" description="Disordered" evidence="1">
    <location>
        <begin position="423"/>
        <end position="524"/>
    </location>
</feature>
<feature type="compositionally biased region" description="Basic and acidic residues" evidence="1">
    <location>
        <begin position="210"/>
        <end position="219"/>
    </location>
</feature>
<gene>
    <name evidence="2" type="ORF">FB45DRAFT_1051709</name>
</gene>
<name>A0AAD7CH65_9AGAR</name>
<keyword evidence="3" id="KW-1185">Reference proteome</keyword>
<protein>
    <submittedName>
        <fullName evidence="2">Uncharacterized protein</fullName>
    </submittedName>
</protein>
<reference evidence="2" key="1">
    <citation type="submission" date="2023-03" db="EMBL/GenBank/DDBJ databases">
        <title>Massive genome expansion in bonnet fungi (Mycena s.s.) driven by repeated elements and novel gene families across ecological guilds.</title>
        <authorList>
            <consortium name="Lawrence Berkeley National Laboratory"/>
            <person name="Harder C.B."/>
            <person name="Miyauchi S."/>
            <person name="Viragh M."/>
            <person name="Kuo A."/>
            <person name="Thoen E."/>
            <person name="Andreopoulos B."/>
            <person name="Lu D."/>
            <person name="Skrede I."/>
            <person name="Drula E."/>
            <person name="Henrissat B."/>
            <person name="Morin E."/>
            <person name="Kohler A."/>
            <person name="Barry K."/>
            <person name="LaButti K."/>
            <person name="Morin E."/>
            <person name="Salamov A."/>
            <person name="Lipzen A."/>
            <person name="Mereny Z."/>
            <person name="Hegedus B."/>
            <person name="Baldrian P."/>
            <person name="Stursova M."/>
            <person name="Weitz H."/>
            <person name="Taylor A."/>
            <person name="Grigoriev I.V."/>
            <person name="Nagy L.G."/>
            <person name="Martin F."/>
            <person name="Kauserud H."/>
        </authorList>
    </citation>
    <scope>NUCLEOTIDE SEQUENCE</scope>
    <source>
        <strain evidence="2">9284</strain>
    </source>
</reference>